<dbReference type="RefSeq" id="WP_377179739.1">
    <property type="nucleotide sequence ID" value="NZ_JBHTMY010000003.1"/>
</dbReference>
<feature type="signal peptide" evidence="1">
    <location>
        <begin position="1"/>
        <end position="23"/>
    </location>
</feature>
<sequence length="187" mass="21644">MKKLKIFAMILWFTMLISTINLAQAQTFKNLDEVPHDITYYKKVQNGEPQIRVVYGRPETDKQKVFGEIIPFGQVWRTGANETTEIKFYQDAMFGNKLVKKGTYSLYTIPGESYWTIILNSETDTLGSYFYNEDLDVARIEVPAVLEQPINVFTIGFDQKNYGTQMILAWGETRVKVPLYLEEELIS</sequence>
<reference evidence="3" key="1">
    <citation type="journal article" date="2019" name="Int. J. Syst. Evol. Microbiol.">
        <title>The Global Catalogue of Microorganisms (GCM) 10K type strain sequencing project: providing services to taxonomists for standard genome sequencing and annotation.</title>
        <authorList>
            <consortium name="The Broad Institute Genomics Platform"/>
            <consortium name="The Broad Institute Genome Sequencing Center for Infectious Disease"/>
            <person name="Wu L."/>
            <person name="Ma J."/>
        </authorList>
    </citation>
    <scope>NUCLEOTIDE SEQUENCE [LARGE SCALE GENOMIC DNA]</scope>
    <source>
        <strain evidence="3">CCUG 61485</strain>
    </source>
</reference>
<gene>
    <name evidence="2" type="ORF">ACFQ39_13335</name>
</gene>
<evidence type="ECO:0000313" key="2">
    <source>
        <dbReference type="EMBL" id="MFD1316603.1"/>
    </source>
</evidence>
<keyword evidence="3" id="KW-1185">Reference proteome</keyword>
<protein>
    <submittedName>
        <fullName evidence="2">DUF2911 domain-containing protein</fullName>
    </submittedName>
</protein>
<feature type="chain" id="PRO_5047266044" evidence="1">
    <location>
        <begin position="24"/>
        <end position="187"/>
    </location>
</feature>
<proteinExistence type="predicted"/>
<dbReference type="InterPro" id="IPR021314">
    <property type="entry name" value="DUF2911"/>
</dbReference>
<evidence type="ECO:0000256" key="1">
    <source>
        <dbReference type="SAM" id="SignalP"/>
    </source>
</evidence>
<evidence type="ECO:0000313" key="3">
    <source>
        <dbReference type="Proteomes" id="UP001597201"/>
    </source>
</evidence>
<comment type="caution">
    <text evidence="2">The sequence shown here is derived from an EMBL/GenBank/DDBJ whole genome shotgun (WGS) entry which is preliminary data.</text>
</comment>
<dbReference type="Proteomes" id="UP001597201">
    <property type="component" value="Unassembled WGS sequence"/>
</dbReference>
<accession>A0ABW3Y7P1</accession>
<name>A0ABW3Y7P1_9FLAO</name>
<dbReference type="EMBL" id="JBHTMY010000003">
    <property type="protein sequence ID" value="MFD1316603.1"/>
    <property type="molecule type" value="Genomic_DNA"/>
</dbReference>
<organism evidence="2 3">
    <name type="scientific">Namhaeicola litoreus</name>
    <dbReference type="NCBI Taxonomy" id="1052145"/>
    <lineage>
        <taxon>Bacteria</taxon>
        <taxon>Pseudomonadati</taxon>
        <taxon>Bacteroidota</taxon>
        <taxon>Flavobacteriia</taxon>
        <taxon>Flavobacteriales</taxon>
        <taxon>Flavobacteriaceae</taxon>
        <taxon>Namhaeicola</taxon>
    </lineage>
</organism>
<keyword evidence="1" id="KW-0732">Signal</keyword>
<dbReference type="Pfam" id="PF11138">
    <property type="entry name" value="DUF2911"/>
    <property type="match status" value="1"/>
</dbReference>